<dbReference type="STRING" id="1166073.SAMN05192530_102529"/>
<dbReference type="PROSITE" id="PS00482">
    <property type="entry name" value="DIHYDROOROTASE_1"/>
    <property type="match status" value="1"/>
</dbReference>
<dbReference type="Gene3D" id="3.20.20.140">
    <property type="entry name" value="Metal-dependent hydrolases"/>
    <property type="match status" value="1"/>
</dbReference>
<dbReference type="EMBL" id="FNIT01000002">
    <property type="protein sequence ID" value="SDN94341.1"/>
    <property type="molecule type" value="Genomic_DNA"/>
</dbReference>
<sequence length="460" mass="48611">MLVRGGEVVDEAGVRPADVAIRDGRIAALLPPGEAAEARETLDAAGLHVLPGAIDIHVHVRAPAFPERGTVESETAAAVAGGITALFEMPITQPCCNSGERVRARVEHFRGRSLAHFAMIAAPGRLDDASIEAIREAGAIAFKIFTTAMPAGRETEFSGLARPDEGEEFEALRACARTGLPVIVHAESAQLLDHFAAATQGLDPRGAATHERMRPTLCESVAVARLLAMNMEAGAKLHIAHVTSAATVRVLRAFRGTSDFTAETCPHYLLFTGDEDVARAGVFGRVNPPIRAAADRAALWEAVRDGTIGFVTTDHAAFSLADKERANGDFTSAPPGTPGLEILVPTLLDAVAVGQLSLPDLARLLSAEPARRFALPTKGRVEPGFDADLTLVDLAGETRFPLGAMRTKARDVAHLYADRRFRGRVAATVLGGRPVYAAGELCAAPASGQYLTPDHQGAFR</sequence>
<dbReference type="Pfam" id="PF01979">
    <property type="entry name" value="Amidohydro_1"/>
    <property type="match status" value="1"/>
</dbReference>
<dbReference type="PANTHER" id="PTHR43668">
    <property type="entry name" value="ALLANTOINASE"/>
    <property type="match status" value="1"/>
</dbReference>
<evidence type="ECO:0000256" key="4">
    <source>
        <dbReference type="ARBA" id="ARBA00022723"/>
    </source>
</evidence>
<dbReference type="Gene3D" id="2.30.40.10">
    <property type="entry name" value="Urease, subunit C, domain 1"/>
    <property type="match status" value="1"/>
</dbReference>
<evidence type="ECO:0000259" key="6">
    <source>
        <dbReference type="Pfam" id="PF01979"/>
    </source>
</evidence>
<accession>A0A1H0FIM4</accession>
<dbReference type="InterPro" id="IPR002195">
    <property type="entry name" value="Dihydroorotase_CS"/>
</dbReference>
<dbReference type="InterPro" id="IPR011059">
    <property type="entry name" value="Metal-dep_hydrolase_composite"/>
</dbReference>
<dbReference type="AlphaFoldDB" id="A0A1H0FIM4"/>
<dbReference type="GO" id="GO:0046872">
    <property type="term" value="F:metal ion binding"/>
    <property type="evidence" value="ECO:0007669"/>
    <property type="project" value="UniProtKB-KW"/>
</dbReference>
<dbReference type="InterPro" id="IPR006680">
    <property type="entry name" value="Amidohydro-rel"/>
</dbReference>
<dbReference type="SUPFAM" id="SSF51556">
    <property type="entry name" value="Metallo-dependent hydrolases"/>
    <property type="match status" value="1"/>
</dbReference>
<evidence type="ECO:0000256" key="3">
    <source>
        <dbReference type="ARBA" id="ARBA00010286"/>
    </source>
</evidence>
<feature type="domain" description="Amidohydrolase-related" evidence="6">
    <location>
        <begin position="49"/>
        <end position="433"/>
    </location>
</feature>
<dbReference type="SUPFAM" id="SSF51338">
    <property type="entry name" value="Composite domain of metallo-dependent hydrolases"/>
    <property type="match status" value="1"/>
</dbReference>
<evidence type="ECO:0000256" key="5">
    <source>
        <dbReference type="ARBA" id="ARBA00022801"/>
    </source>
</evidence>
<dbReference type="Proteomes" id="UP000198793">
    <property type="component" value="Unassembled WGS sequence"/>
</dbReference>
<evidence type="ECO:0000256" key="2">
    <source>
        <dbReference type="ARBA" id="ARBA00002368"/>
    </source>
</evidence>
<dbReference type="GO" id="GO:0005737">
    <property type="term" value="C:cytoplasm"/>
    <property type="evidence" value="ECO:0007669"/>
    <property type="project" value="TreeGrafter"/>
</dbReference>
<comment type="cofactor">
    <cofactor evidence="1">
        <name>Zn(2+)</name>
        <dbReference type="ChEBI" id="CHEBI:29105"/>
    </cofactor>
</comment>
<reference evidence="7 8" key="1">
    <citation type="submission" date="2016-10" db="EMBL/GenBank/DDBJ databases">
        <authorList>
            <person name="de Groot N.N."/>
        </authorList>
    </citation>
    <scope>NUCLEOTIDE SEQUENCE [LARGE SCALE GENOMIC DNA]</scope>
    <source>
        <strain evidence="8">L7-484,KACC 16230,DSM 25025</strain>
    </source>
</reference>
<dbReference type="GO" id="GO:0004038">
    <property type="term" value="F:allantoinase activity"/>
    <property type="evidence" value="ECO:0007669"/>
    <property type="project" value="TreeGrafter"/>
</dbReference>
<evidence type="ECO:0000256" key="1">
    <source>
        <dbReference type="ARBA" id="ARBA00001947"/>
    </source>
</evidence>
<keyword evidence="5" id="KW-0378">Hydrolase</keyword>
<proteinExistence type="inferred from homology"/>
<dbReference type="InterPro" id="IPR050138">
    <property type="entry name" value="DHOase/Allantoinase_Hydrolase"/>
</dbReference>
<name>A0A1H0FIM4_9HYPH</name>
<dbReference type="PANTHER" id="PTHR43668:SF2">
    <property type="entry name" value="ALLANTOINASE"/>
    <property type="match status" value="1"/>
</dbReference>
<gene>
    <name evidence="7" type="ORF">SAMN05192530_102529</name>
</gene>
<dbReference type="InterPro" id="IPR032466">
    <property type="entry name" value="Metal_Hydrolase"/>
</dbReference>
<dbReference type="GO" id="GO:0006145">
    <property type="term" value="P:purine nucleobase catabolic process"/>
    <property type="evidence" value="ECO:0007669"/>
    <property type="project" value="TreeGrafter"/>
</dbReference>
<protein>
    <submittedName>
        <fullName evidence="7">Dihydropyrimidinase/dihydroorotase/allantoinase</fullName>
    </submittedName>
</protein>
<organism evidence="7 8">
    <name type="scientific">Aureimonas jatrophae</name>
    <dbReference type="NCBI Taxonomy" id="1166073"/>
    <lineage>
        <taxon>Bacteria</taxon>
        <taxon>Pseudomonadati</taxon>
        <taxon>Pseudomonadota</taxon>
        <taxon>Alphaproteobacteria</taxon>
        <taxon>Hyphomicrobiales</taxon>
        <taxon>Aurantimonadaceae</taxon>
        <taxon>Aureimonas</taxon>
    </lineage>
</organism>
<evidence type="ECO:0000313" key="7">
    <source>
        <dbReference type="EMBL" id="SDN94341.1"/>
    </source>
</evidence>
<evidence type="ECO:0000313" key="8">
    <source>
        <dbReference type="Proteomes" id="UP000198793"/>
    </source>
</evidence>
<keyword evidence="4" id="KW-0479">Metal-binding</keyword>
<keyword evidence="8" id="KW-1185">Reference proteome</keyword>
<comment type="function">
    <text evidence="2">Catalyzes the reversible cyclization of carbamoyl aspartate to dihydroorotate.</text>
</comment>
<comment type="similarity">
    <text evidence="3">Belongs to the metallo-dependent hydrolases superfamily. DHOase family. Class I DHOase subfamily.</text>
</comment>
<dbReference type="OrthoDB" id="9775759at2"/>